<dbReference type="EMBL" id="JAQQWL010000005">
    <property type="protein sequence ID" value="KAK8074019.1"/>
    <property type="molecule type" value="Genomic_DNA"/>
</dbReference>
<feature type="domain" description="DUF7708" evidence="1">
    <location>
        <begin position="96"/>
        <end position="170"/>
    </location>
</feature>
<comment type="caution">
    <text evidence="2">The sequence shown here is derived from an EMBL/GenBank/DDBJ whole genome shotgun (WGS) entry which is preliminary data.</text>
</comment>
<reference evidence="2 3" key="1">
    <citation type="submission" date="2023-01" db="EMBL/GenBank/DDBJ databases">
        <title>Analysis of 21 Apiospora genomes using comparative genomics revels a genus with tremendous synthesis potential of carbohydrate active enzymes and secondary metabolites.</title>
        <authorList>
            <person name="Sorensen T."/>
        </authorList>
    </citation>
    <scope>NUCLEOTIDE SEQUENCE [LARGE SCALE GENOMIC DNA]</scope>
    <source>
        <strain evidence="2 3">CBS 135458</strain>
    </source>
</reference>
<protein>
    <recommendedName>
        <fullName evidence="1">DUF7708 domain-containing protein</fullName>
    </recommendedName>
</protein>
<evidence type="ECO:0000259" key="1">
    <source>
        <dbReference type="Pfam" id="PF24809"/>
    </source>
</evidence>
<accession>A0ABR1VRY2</accession>
<dbReference type="Proteomes" id="UP001480595">
    <property type="component" value="Unassembled WGS sequence"/>
</dbReference>
<organism evidence="2 3">
    <name type="scientific">Apiospora phragmitis</name>
    <dbReference type="NCBI Taxonomy" id="2905665"/>
    <lineage>
        <taxon>Eukaryota</taxon>
        <taxon>Fungi</taxon>
        <taxon>Dikarya</taxon>
        <taxon>Ascomycota</taxon>
        <taxon>Pezizomycotina</taxon>
        <taxon>Sordariomycetes</taxon>
        <taxon>Xylariomycetidae</taxon>
        <taxon>Amphisphaeriales</taxon>
        <taxon>Apiosporaceae</taxon>
        <taxon>Apiospora</taxon>
    </lineage>
</organism>
<dbReference type="GeneID" id="92089390"/>
<keyword evidence="3" id="KW-1185">Reference proteome</keyword>
<evidence type="ECO:0000313" key="2">
    <source>
        <dbReference type="EMBL" id="KAK8074019.1"/>
    </source>
</evidence>
<evidence type="ECO:0000313" key="3">
    <source>
        <dbReference type="Proteomes" id="UP001480595"/>
    </source>
</evidence>
<name>A0ABR1VRY2_9PEZI</name>
<gene>
    <name evidence="2" type="ORF">PG994_004918</name>
</gene>
<dbReference type="Pfam" id="PF24809">
    <property type="entry name" value="DUF7708"/>
    <property type="match status" value="1"/>
</dbReference>
<dbReference type="RefSeq" id="XP_066718494.1">
    <property type="nucleotide sequence ID" value="XM_066856327.1"/>
</dbReference>
<proteinExistence type="predicted"/>
<dbReference type="InterPro" id="IPR056125">
    <property type="entry name" value="DUF7708"/>
</dbReference>
<sequence length="188" mass="20686">MAGPLSSALGPIAVHQSLEDAVASFQTVLNDAQLNKLRDIKYEHKIPDADAALVLTAELDSINRQRRGTSTSTRLHKFLSAIGDFCNVMTDEKPYNIADTYVSSHPEIAALVWGSVKLTMMVLMNFMSFYGGTFKLLMKIAQLCPIVSEYRPLYPDSMLLRESLSAFFASIRLVRTDLAPSVGAQAPD</sequence>